<feature type="signal peptide" evidence="1">
    <location>
        <begin position="1"/>
        <end position="30"/>
    </location>
</feature>
<keyword evidence="1" id="KW-0732">Signal</keyword>
<accession>A0A147EYP7</accession>
<sequence>MKFSHGFAARVAVATAGGLILAGTAGAAFAAEQPYGDSDVDVNVNIAPVDGPGTLSLTVAGTSTSLTENKETGDPSLRQFDGSLPQVTVTDTRDPASVSTDLAWYVLGQASDFTGSAGTISAGNLGWTPKVLDPADGLVAEGPQVDTVEDADPDGFGNNVGLKDKELLYLTTNSSDLLQAGGKSWSASADLVLKTGTDVAPGSYSSTLTLSLFEDVVN</sequence>
<dbReference type="Proteomes" id="UP000075025">
    <property type="component" value="Unassembled WGS sequence"/>
</dbReference>
<name>A0A147EYP7_MICTE</name>
<proteinExistence type="predicted"/>
<dbReference type="AlphaFoldDB" id="A0A147EYP7"/>
<protein>
    <recommendedName>
        <fullName evidence="4">WxL domain-containing protein</fullName>
    </recommendedName>
</protein>
<evidence type="ECO:0000256" key="1">
    <source>
        <dbReference type="SAM" id="SignalP"/>
    </source>
</evidence>
<gene>
    <name evidence="2" type="ORF">NS220_05920</name>
</gene>
<reference evidence="2 3" key="1">
    <citation type="journal article" date="2016" name="Front. Microbiol.">
        <title>Genomic Resource of Rice Seed Associated Bacteria.</title>
        <authorList>
            <person name="Midha S."/>
            <person name="Bansal K."/>
            <person name="Sharma S."/>
            <person name="Kumar N."/>
            <person name="Patil P.P."/>
            <person name="Chaudhry V."/>
            <person name="Patil P.B."/>
        </authorList>
    </citation>
    <scope>NUCLEOTIDE SEQUENCE [LARGE SCALE GENOMIC DNA]</scope>
    <source>
        <strain evidence="2 3">NS220</strain>
    </source>
</reference>
<dbReference type="EMBL" id="LDRT01000032">
    <property type="protein sequence ID" value="KTR95438.1"/>
    <property type="molecule type" value="Genomic_DNA"/>
</dbReference>
<dbReference type="OrthoDB" id="3696279at2"/>
<evidence type="ECO:0000313" key="3">
    <source>
        <dbReference type="Proteomes" id="UP000075025"/>
    </source>
</evidence>
<evidence type="ECO:0008006" key="4">
    <source>
        <dbReference type="Google" id="ProtNLM"/>
    </source>
</evidence>
<dbReference type="PATRIC" id="fig|2033.6.peg.2157"/>
<comment type="caution">
    <text evidence="2">The sequence shown here is derived from an EMBL/GenBank/DDBJ whole genome shotgun (WGS) entry which is preliminary data.</text>
</comment>
<organism evidence="2 3">
    <name type="scientific">Microbacterium testaceum</name>
    <name type="common">Aureobacterium testaceum</name>
    <name type="synonym">Brevibacterium testaceum</name>
    <dbReference type="NCBI Taxonomy" id="2033"/>
    <lineage>
        <taxon>Bacteria</taxon>
        <taxon>Bacillati</taxon>
        <taxon>Actinomycetota</taxon>
        <taxon>Actinomycetes</taxon>
        <taxon>Micrococcales</taxon>
        <taxon>Microbacteriaceae</taxon>
        <taxon>Microbacterium</taxon>
    </lineage>
</organism>
<dbReference type="RefSeq" id="WP_058623157.1">
    <property type="nucleotide sequence ID" value="NZ_LDRT01000032.1"/>
</dbReference>
<feature type="chain" id="PRO_5007544711" description="WxL domain-containing protein" evidence="1">
    <location>
        <begin position="31"/>
        <end position="218"/>
    </location>
</feature>
<evidence type="ECO:0000313" key="2">
    <source>
        <dbReference type="EMBL" id="KTR95438.1"/>
    </source>
</evidence>